<dbReference type="InterPro" id="IPR052778">
    <property type="entry name" value="Centrosome-WD_assoc"/>
</dbReference>
<protein>
    <recommendedName>
        <fullName evidence="1">Anaphase-promoting complex subunit 4-like WD40 domain-containing protein</fullName>
    </recommendedName>
</protein>
<dbReference type="STRING" id="1109443.G4U1I8"/>
<reference evidence="2 3" key="1">
    <citation type="journal article" date="2011" name="PLoS Pathog.">
        <title>Endophytic Life Strategies Decoded by Genome and Transcriptome Analyses of the Mutualistic Root Symbiont Piriformospora indica.</title>
        <authorList>
            <person name="Zuccaro A."/>
            <person name="Lahrmann U."/>
            <person name="Guldener U."/>
            <person name="Langen G."/>
            <person name="Pfiffi S."/>
            <person name="Biedenkopf D."/>
            <person name="Wong P."/>
            <person name="Samans B."/>
            <person name="Grimm C."/>
            <person name="Basiewicz M."/>
            <person name="Murat C."/>
            <person name="Martin F."/>
            <person name="Kogel K.H."/>
        </authorList>
    </citation>
    <scope>NUCLEOTIDE SEQUENCE [LARGE SCALE GENOMIC DNA]</scope>
    <source>
        <strain evidence="2 3">DSM 11827</strain>
    </source>
</reference>
<proteinExistence type="predicted"/>
<dbReference type="OrthoDB" id="308690at2759"/>
<dbReference type="OMA" id="TACCTIH"/>
<keyword evidence="3" id="KW-1185">Reference proteome</keyword>
<accession>G4U1I8</accession>
<evidence type="ECO:0000313" key="3">
    <source>
        <dbReference type="Proteomes" id="UP000007148"/>
    </source>
</evidence>
<dbReference type="Pfam" id="PF12894">
    <property type="entry name" value="ANAPC4_WD40"/>
    <property type="match status" value="1"/>
</dbReference>
<dbReference type="InterPro" id="IPR024977">
    <property type="entry name" value="Apc4-like_WD40_dom"/>
</dbReference>
<dbReference type="GO" id="GO:1990810">
    <property type="term" value="P:microtubule anchoring at mitotic spindle pole body"/>
    <property type="evidence" value="ECO:0007669"/>
    <property type="project" value="TreeGrafter"/>
</dbReference>
<dbReference type="HOGENOM" id="CLU_1369011_0_0_1"/>
<dbReference type="PANTHER" id="PTHR16220">
    <property type="entry name" value="WD REPEAT PROTEIN 8-RELATED"/>
    <property type="match status" value="1"/>
</dbReference>
<dbReference type="PANTHER" id="PTHR16220:SF0">
    <property type="entry name" value="WD REPEAT-CONTAINING PROTEIN WRAP73"/>
    <property type="match status" value="1"/>
</dbReference>
<dbReference type="GO" id="GO:1990811">
    <property type="term" value="C:MWP complex"/>
    <property type="evidence" value="ECO:0007669"/>
    <property type="project" value="TreeGrafter"/>
</dbReference>
<feature type="domain" description="Anaphase-promoting complex subunit 4-like WD40" evidence="1">
    <location>
        <begin position="125"/>
        <end position="192"/>
    </location>
</feature>
<evidence type="ECO:0000313" key="2">
    <source>
        <dbReference type="EMBL" id="CCA77431.1"/>
    </source>
</evidence>
<evidence type="ECO:0000259" key="1">
    <source>
        <dbReference type="Pfam" id="PF12894"/>
    </source>
</evidence>
<dbReference type="InterPro" id="IPR015943">
    <property type="entry name" value="WD40/YVTN_repeat-like_dom_sf"/>
</dbReference>
<dbReference type="EMBL" id="CAFZ01001594">
    <property type="protein sequence ID" value="CCA77431.1"/>
    <property type="molecule type" value="Genomic_DNA"/>
</dbReference>
<dbReference type="InParanoid" id="G4U1I8"/>
<dbReference type="eggNOG" id="KOG4497">
    <property type="taxonomic scope" value="Eukaryota"/>
</dbReference>
<name>G4U1I8_SERID</name>
<dbReference type="Gene3D" id="2.130.10.10">
    <property type="entry name" value="YVTN repeat-like/Quinoprotein amine dehydrogenase"/>
    <property type="match status" value="1"/>
</dbReference>
<organism evidence="2 3">
    <name type="scientific">Serendipita indica (strain DSM 11827)</name>
    <name type="common">Root endophyte fungus</name>
    <name type="synonym">Piriformospora indica</name>
    <dbReference type="NCBI Taxonomy" id="1109443"/>
    <lineage>
        <taxon>Eukaryota</taxon>
        <taxon>Fungi</taxon>
        <taxon>Dikarya</taxon>
        <taxon>Basidiomycota</taxon>
        <taxon>Agaricomycotina</taxon>
        <taxon>Agaricomycetes</taxon>
        <taxon>Sebacinales</taxon>
        <taxon>Serendipitaceae</taxon>
        <taxon>Serendipita</taxon>
    </lineage>
</organism>
<dbReference type="GO" id="GO:0005815">
    <property type="term" value="C:microtubule organizing center"/>
    <property type="evidence" value="ECO:0007669"/>
    <property type="project" value="TreeGrafter"/>
</dbReference>
<dbReference type="AlphaFoldDB" id="G4U1I8"/>
<comment type="caution">
    <text evidence="2">The sequence shown here is derived from an EMBL/GenBank/DDBJ whole genome shotgun (WGS) entry which is preliminary data.</text>
</comment>
<gene>
    <name evidence="2" type="ORF">PIIN_11408</name>
</gene>
<sequence>MRDEKWTARIEAGVEGLTKAEWAPDSRNILCFSEWGLRVTIWSLSTGTATYIQFPKHPDRGYAFRKDGRYFVLAERYKSKDMMGVYDCPSGYKLIRHFALPTTSLASISLSPTGNHVAAWEAASEFKVVIMNLTGQHIATFIPTDDPLLGVRHILWHPSGTYLLVGGWDSKLYILSSLEWKVVATIQLASRLPSSTACCTIHSS</sequence>
<dbReference type="Proteomes" id="UP000007148">
    <property type="component" value="Unassembled WGS sequence"/>
</dbReference>
<dbReference type="SUPFAM" id="SSF82171">
    <property type="entry name" value="DPP6 N-terminal domain-like"/>
    <property type="match status" value="1"/>
</dbReference>